<dbReference type="Proteomes" id="UP000014923">
    <property type="component" value="Unassembled WGS sequence"/>
</dbReference>
<dbReference type="Gene3D" id="1.20.58.110">
    <property type="entry name" value="Ribosomal protein S20"/>
    <property type="match status" value="1"/>
</dbReference>
<comment type="caution">
    <text evidence="9">The sequence shown here is derived from an EMBL/GenBank/DDBJ whole genome shotgun (WGS) entry which is preliminary data.</text>
</comment>
<comment type="similarity">
    <text evidence="2 8">Belongs to the bacterial ribosomal protein bS20 family.</text>
</comment>
<dbReference type="NCBIfam" id="TIGR00029">
    <property type="entry name" value="S20"/>
    <property type="match status" value="1"/>
</dbReference>
<proteinExistence type="inferred from homology"/>
<evidence type="ECO:0000256" key="5">
    <source>
        <dbReference type="ARBA" id="ARBA00022980"/>
    </source>
</evidence>
<dbReference type="InterPro" id="IPR002583">
    <property type="entry name" value="Ribosomal_bS20"/>
</dbReference>
<keyword evidence="6 8" id="KW-0687">Ribonucleoprotein</keyword>
<dbReference type="EMBL" id="CAVN010000093">
    <property type="protein sequence ID" value="CDF58085.1"/>
    <property type="molecule type" value="Genomic_DNA"/>
</dbReference>
<dbReference type="OrthoDB" id="9808392at2"/>
<keyword evidence="10" id="KW-1185">Reference proteome</keyword>
<dbReference type="HOGENOM" id="CLU_160655_0_0_9"/>
<protein>
    <recommendedName>
        <fullName evidence="7 8">Small ribosomal subunit protein bS20</fullName>
    </recommendedName>
</protein>
<sequence>MANIKSAIKRIRVTERRTLRNKMVKSAVKTAIKKFEVALNSGNIEEAKVLYAQAVKALDKAAAKGVIHKNAASRKKSRLTVKLNNALA</sequence>
<evidence type="ECO:0000256" key="8">
    <source>
        <dbReference type="HAMAP-Rule" id="MF_00500"/>
    </source>
</evidence>
<dbReference type="GO" id="GO:0006412">
    <property type="term" value="P:translation"/>
    <property type="evidence" value="ECO:0007669"/>
    <property type="project" value="UniProtKB-UniRule"/>
</dbReference>
<evidence type="ECO:0000256" key="7">
    <source>
        <dbReference type="ARBA" id="ARBA00035136"/>
    </source>
</evidence>
<dbReference type="SUPFAM" id="SSF46992">
    <property type="entry name" value="Ribosomal protein S20"/>
    <property type="match status" value="1"/>
</dbReference>
<comment type="function">
    <text evidence="1 8">Binds directly to 16S ribosomal RNA.</text>
</comment>
<dbReference type="FunFam" id="1.20.58.110:FF:000001">
    <property type="entry name" value="30S ribosomal protein S20"/>
    <property type="match status" value="1"/>
</dbReference>
<dbReference type="GO" id="GO:0015935">
    <property type="term" value="C:small ribosomal subunit"/>
    <property type="evidence" value="ECO:0007669"/>
    <property type="project" value="TreeGrafter"/>
</dbReference>
<dbReference type="PANTHER" id="PTHR33398:SF1">
    <property type="entry name" value="SMALL RIBOSOMAL SUBUNIT PROTEIN BS20C"/>
    <property type="match status" value="1"/>
</dbReference>
<gene>
    <name evidence="8" type="primary">rpsT</name>
    <name evidence="9" type="ORF">TCEL_01999</name>
</gene>
<evidence type="ECO:0000256" key="3">
    <source>
        <dbReference type="ARBA" id="ARBA00022730"/>
    </source>
</evidence>
<evidence type="ECO:0000313" key="9">
    <source>
        <dbReference type="EMBL" id="CDF58085.1"/>
    </source>
</evidence>
<evidence type="ECO:0000256" key="4">
    <source>
        <dbReference type="ARBA" id="ARBA00022884"/>
    </source>
</evidence>
<dbReference type="eggNOG" id="COG0268">
    <property type="taxonomic scope" value="Bacteria"/>
</dbReference>
<dbReference type="GO" id="GO:0005829">
    <property type="term" value="C:cytosol"/>
    <property type="evidence" value="ECO:0007669"/>
    <property type="project" value="TreeGrafter"/>
</dbReference>
<reference evidence="9" key="1">
    <citation type="submission" date="2013-03" db="EMBL/GenBank/DDBJ databases">
        <title>Draft genome sequence of the hydrogen-ethanol-producing anaerobic alkalithermophilic Caloramator celere.</title>
        <authorList>
            <person name="Ciranna A."/>
            <person name="Larjo A."/>
            <person name="Kivisto A."/>
            <person name="Santala V."/>
            <person name="Roos C."/>
            <person name="Karp M."/>
        </authorList>
    </citation>
    <scope>NUCLEOTIDE SEQUENCE [LARGE SCALE GENOMIC DNA]</scope>
    <source>
        <strain evidence="9">DSM 8682</strain>
    </source>
</reference>
<keyword evidence="4 8" id="KW-0694">RNA-binding</keyword>
<dbReference type="RefSeq" id="WP_018661836.1">
    <property type="nucleotide sequence ID" value="NZ_HF952018.1"/>
</dbReference>
<evidence type="ECO:0000256" key="1">
    <source>
        <dbReference type="ARBA" id="ARBA00003134"/>
    </source>
</evidence>
<dbReference type="GO" id="GO:0070181">
    <property type="term" value="F:small ribosomal subunit rRNA binding"/>
    <property type="evidence" value="ECO:0007669"/>
    <property type="project" value="TreeGrafter"/>
</dbReference>
<organism evidence="9 10">
    <name type="scientific">Thermobrachium celere DSM 8682</name>
    <dbReference type="NCBI Taxonomy" id="941824"/>
    <lineage>
        <taxon>Bacteria</taxon>
        <taxon>Bacillati</taxon>
        <taxon>Bacillota</taxon>
        <taxon>Clostridia</taxon>
        <taxon>Eubacteriales</taxon>
        <taxon>Clostridiaceae</taxon>
        <taxon>Thermobrachium</taxon>
    </lineage>
</organism>
<dbReference type="PANTHER" id="PTHR33398">
    <property type="entry name" value="30S RIBOSOMAL PROTEIN S20"/>
    <property type="match status" value="1"/>
</dbReference>
<accession>R7RS65</accession>
<keyword evidence="5 8" id="KW-0689">Ribosomal protein</keyword>
<dbReference type="Pfam" id="PF01649">
    <property type="entry name" value="Ribosomal_S20p"/>
    <property type="match status" value="1"/>
</dbReference>
<dbReference type="HAMAP" id="MF_00500">
    <property type="entry name" value="Ribosomal_bS20"/>
    <property type="match status" value="1"/>
</dbReference>
<keyword evidence="3 8" id="KW-0699">rRNA-binding</keyword>
<dbReference type="InterPro" id="IPR036510">
    <property type="entry name" value="Ribosomal_bS20_sf"/>
</dbReference>
<dbReference type="AlphaFoldDB" id="R7RS65"/>
<evidence type="ECO:0000313" key="10">
    <source>
        <dbReference type="Proteomes" id="UP000014923"/>
    </source>
</evidence>
<evidence type="ECO:0000256" key="2">
    <source>
        <dbReference type="ARBA" id="ARBA00007634"/>
    </source>
</evidence>
<name>R7RS65_9CLOT</name>
<dbReference type="GO" id="GO:0003735">
    <property type="term" value="F:structural constituent of ribosome"/>
    <property type="evidence" value="ECO:0007669"/>
    <property type="project" value="InterPro"/>
</dbReference>
<evidence type="ECO:0000256" key="6">
    <source>
        <dbReference type="ARBA" id="ARBA00023274"/>
    </source>
</evidence>